<proteinExistence type="predicted"/>
<dbReference type="Proteomes" id="UP000805704">
    <property type="component" value="Chromosome 11"/>
</dbReference>
<comment type="caution">
    <text evidence="1">The sequence shown here is derived from an EMBL/GenBank/DDBJ whole genome shotgun (WGS) entry which is preliminary data.</text>
</comment>
<evidence type="ECO:0000313" key="1">
    <source>
        <dbReference type="EMBL" id="KAG8013116.1"/>
    </source>
</evidence>
<accession>A0ACB7FJ58</accession>
<sequence>MAASHLIVSIITLLWIEGVYLSKEKQVFQSPTQLLMKANSEVNLTLTHKIPRYDTILWYQRSPGDTSLKLIGYIYYKTPTVESQFQSHFKVSGDGEKTAYLHILNLRRPEDSGEYFGAANSVLSSVVIQQSVNPLIKHEGEEARLDCYHGDNDYPYMFWYQHKSVAGQRAMELIGRLHYENPTLEKNFAHFNITGHSKRRAQLVISNIKPTDTAEYFCAANGSQAVLITQWPHSIIRVPSALAEMHCYQNDTDYQYMYWYRQRGETLQLMVMIVGDRPSFEEGFKSGFQAAKSKEKQWSLTIPSVQSEHEAVYLCAASLHSDVADLRSVTKTYSEEARLTVVLQSGDQISDPGGTVVLECSVAPGFSMSSFTMFWYQQNHYGAPIEFLIKEHEQTVGHFKSSIDTSRNKFSLQITELSVNDSSTYYCAARHSAEHRPDSHTNNMSVTDGVQTGRRCGLFGFYTEVEQLRNYQ</sequence>
<protein>
    <submittedName>
        <fullName evidence="1">Uncharacterized protein</fullName>
    </submittedName>
</protein>
<name>A0ACB7FJ58_NIBAL</name>
<dbReference type="EMBL" id="CM024799">
    <property type="protein sequence ID" value="KAG8013116.1"/>
    <property type="molecule type" value="Genomic_DNA"/>
</dbReference>
<keyword evidence="2" id="KW-1185">Reference proteome</keyword>
<organism evidence="1 2">
    <name type="scientific">Nibea albiflora</name>
    <name type="common">Yellow drum</name>
    <name type="synonym">Corvina albiflora</name>
    <dbReference type="NCBI Taxonomy" id="240163"/>
    <lineage>
        <taxon>Eukaryota</taxon>
        <taxon>Metazoa</taxon>
        <taxon>Chordata</taxon>
        <taxon>Craniata</taxon>
        <taxon>Vertebrata</taxon>
        <taxon>Euteleostomi</taxon>
        <taxon>Actinopterygii</taxon>
        <taxon>Neopterygii</taxon>
        <taxon>Teleostei</taxon>
        <taxon>Neoteleostei</taxon>
        <taxon>Acanthomorphata</taxon>
        <taxon>Eupercaria</taxon>
        <taxon>Sciaenidae</taxon>
        <taxon>Nibea</taxon>
    </lineage>
</organism>
<evidence type="ECO:0000313" key="2">
    <source>
        <dbReference type="Proteomes" id="UP000805704"/>
    </source>
</evidence>
<gene>
    <name evidence="1" type="ORF">GBF38_021331</name>
</gene>
<reference evidence="1" key="1">
    <citation type="submission" date="2020-04" db="EMBL/GenBank/DDBJ databases">
        <title>A chromosome-scale assembly and high-density genetic map of the yellow drum (Nibea albiflora) genome.</title>
        <authorList>
            <person name="Xu D."/>
            <person name="Zhang W."/>
            <person name="Chen R."/>
            <person name="Tan P."/>
            <person name="Wang L."/>
            <person name="Song H."/>
            <person name="Tian L."/>
            <person name="Zhu Q."/>
            <person name="Wang B."/>
        </authorList>
    </citation>
    <scope>NUCLEOTIDE SEQUENCE</scope>
    <source>
        <strain evidence="1">ZJHYS-2018</strain>
    </source>
</reference>